<sequence length="133" mass="15120">MKYVGKYGEYRVLACLLEQNVEIYPAIKTNQPDFDLTAIPASGKIVRIQVKTTELSNKSTNNAIKCIDKQYDFLVIVIVDKNKTRFFVMTKSEALAAKGDGKLLSTTKQQKKESQVKDILLPYEDKWEKIVNA</sequence>
<evidence type="ECO:0008006" key="3">
    <source>
        <dbReference type="Google" id="ProtNLM"/>
    </source>
</evidence>
<keyword evidence="2" id="KW-1185">Reference proteome</keyword>
<organism evidence="1 2">
    <name type="scientific">Nitrosomonas oligotropha</name>
    <dbReference type="NCBI Taxonomy" id="42354"/>
    <lineage>
        <taxon>Bacteria</taxon>
        <taxon>Pseudomonadati</taxon>
        <taxon>Pseudomonadota</taxon>
        <taxon>Betaproteobacteria</taxon>
        <taxon>Nitrosomonadales</taxon>
        <taxon>Nitrosomonadaceae</taxon>
        <taxon>Nitrosomonas</taxon>
    </lineage>
</organism>
<evidence type="ECO:0000313" key="1">
    <source>
        <dbReference type="EMBL" id="SEN90271.1"/>
    </source>
</evidence>
<dbReference type="GO" id="GO:0003676">
    <property type="term" value="F:nucleic acid binding"/>
    <property type="evidence" value="ECO:0007669"/>
    <property type="project" value="InterPro"/>
</dbReference>
<name>A0A1H8KC65_9PROT</name>
<dbReference type="Gene3D" id="3.40.1350.10">
    <property type="match status" value="1"/>
</dbReference>
<dbReference type="InterPro" id="IPR011856">
    <property type="entry name" value="tRNA_endonuc-like_dom_sf"/>
</dbReference>
<accession>A0A1H8KC65</accession>
<gene>
    <name evidence="1" type="ORF">SAMN05216333_10269</name>
</gene>
<proteinExistence type="predicted"/>
<evidence type="ECO:0000313" key="2">
    <source>
        <dbReference type="Proteomes" id="UP000198814"/>
    </source>
</evidence>
<protein>
    <recommendedName>
        <fullName evidence="3">PD(D/E)XK endonuclease domain-containing protein</fullName>
    </recommendedName>
</protein>
<dbReference type="STRING" id="42354.SAMN05216333_10269"/>
<reference evidence="2" key="1">
    <citation type="submission" date="2016-10" db="EMBL/GenBank/DDBJ databases">
        <authorList>
            <person name="Varghese N."/>
            <person name="Submissions S."/>
        </authorList>
    </citation>
    <scope>NUCLEOTIDE SEQUENCE [LARGE SCALE GENOMIC DNA]</scope>
    <source>
        <strain evidence="2">Nm76</strain>
    </source>
</reference>
<dbReference type="OrthoDB" id="7063952at2"/>
<dbReference type="EMBL" id="FODO01000002">
    <property type="protein sequence ID" value="SEN90271.1"/>
    <property type="molecule type" value="Genomic_DNA"/>
</dbReference>
<dbReference type="AlphaFoldDB" id="A0A1H8KC65"/>
<dbReference type="Proteomes" id="UP000198814">
    <property type="component" value="Unassembled WGS sequence"/>
</dbReference>
<dbReference type="RefSeq" id="WP_090315877.1">
    <property type="nucleotide sequence ID" value="NZ_FNOE01000003.1"/>
</dbReference>